<dbReference type="PANTHER" id="PTHR43311">
    <property type="entry name" value="GLUTAMATE--TRNA LIGASE"/>
    <property type="match status" value="1"/>
</dbReference>
<evidence type="ECO:0000256" key="4">
    <source>
        <dbReference type="ARBA" id="ARBA00022833"/>
    </source>
</evidence>
<evidence type="ECO:0000259" key="9">
    <source>
        <dbReference type="Pfam" id="PF00749"/>
    </source>
</evidence>
<reference evidence="10 11" key="1">
    <citation type="submission" date="2017-09" db="EMBL/GenBank/DDBJ databases">
        <authorList>
            <person name="Ehlers B."/>
            <person name="Leendertz F.H."/>
        </authorList>
    </citation>
    <scope>NUCLEOTIDE SEQUENCE [LARGE SCALE GENOMIC DNA]</scope>
    <source>
        <strain evidence="10 11">DSM 45537</strain>
    </source>
</reference>
<feature type="binding site" evidence="7">
    <location>
        <position position="110"/>
    </location>
    <ligand>
        <name>Zn(2+)</name>
        <dbReference type="ChEBI" id="CHEBI:29105"/>
    </ligand>
</feature>
<keyword evidence="4 7" id="KW-0862">Zinc</keyword>
<gene>
    <name evidence="7" type="primary">gluQ</name>
    <name evidence="10" type="ORF">SAMN04244553_4007</name>
</gene>
<keyword evidence="6 7" id="KW-0030">Aminoacyl-tRNA synthetase</keyword>
<evidence type="ECO:0000256" key="3">
    <source>
        <dbReference type="ARBA" id="ARBA00022741"/>
    </source>
</evidence>
<dbReference type="NCBIfam" id="NF004315">
    <property type="entry name" value="PRK05710.1-4"/>
    <property type="match status" value="1"/>
</dbReference>
<feature type="binding site" evidence="7">
    <location>
        <position position="108"/>
    </location>
    <ligand>
        <name>Zn(2+)</name>
        <dbReference type="ChEBI" id="CHEBI:29105"/>
    </ligand>
</feature>
<keyword evidence="1 7" id="KW-0436">Ligase</keyword>
<dbReference type="InterPro" id="IPR001412">
    <property type="entry name" value="aa-tRNA-synth_I_CS"/>
</dbReference>
<evidence type="ECO:0000256" key="5">
    <source>
        <dbReference type="ARBA" id="ARBA00022840"/>
    </source>
</evidence>
<feature type="binding site" evidence="7">
    <location>
        <position position="208"/>
    </location>
    <ligand>
        <name>L-glutamate</name>
        <dbReference type="ChEBI" id="CHEBI:29985"/>
    </ligand>
</feature>
<dbReference type="EC" id="6.1.1.-" evidence="7"/>
<dbReference type="OrthoDB" id="9807503at2"/>
<comment type="function">
    <text evidence="7">Catalyzes the tRNA-independent activation of glutamate in presence of ATP and the subsequent transfer of glutamate onto a tRNA(Asp). Glutamate is transferred on the 2-amino-5-(4,5-dihydroxy-2-cyclopenten-1-yl) moiety of the queuosine in the wobble position of the QUC anticodon.</text>
</comment>
<dbReference type="NCBIfam" id="NF004314">
    <property type="entry name" value="PRK05710.1-3"/>
    <property type="match status" value="1"/>
</dbReference>
<protein>
    <recommendedName>
        <fullName evidence="7">Glutamyl-Q tRNA(Asp) synthetase</fullName>
        <shortName evidence="7">Glu-Q-RSs</shortName>
        <ecNumber evidence="7">6.1.1.-</ecNumber>
    </recommendedName>
</protein>
<keyword evidence="3 7" id="KW-0547">Nucleotide-binding</keyword>
<keyword evidence="11" id="KW-1185">Reference proteome</keyword>
<keyword evidence="8" id="KW-0648">Protein biosynthesis</keyword>
<feature type="binding site" evidence="7">
    <location>
        <begin position="18"/>
        <end position="22"/>
    </location>
    <ligand>
        <name>L-glutamate</name>
        <dbReference type="ChEBI" id="CHEBI:29985"/>
    </ligand>
</feature>
<evidence type="ECO:0000256" key="8">
    <source>
        <dbReference type="RuleBase" id="RU363037"/>
    </source>
</evidence>
<dbReference type="GO" id="GO:0005829">
    <property type="term" value="C:cytosol"/>
    <property type="evidence" value="ECO:0007669"/>
    <property type="project" value="TreeGrafter"/>
</dbReference>
<dbReference type="PANTHER" id="PTHR43311:SF1">
    <property type="entry name" value="GLUTAMYL-Q TRNA(ASP) SYNTHETASE"/>
    <property type="match status" value="1"/>
</dbReference>
<dbReference type="InterPro" id="IPR014729">
    <property type="entry name" value="Rossmann-like_a/b/a_fold"/>
</dbReference>
<evidence type="ECO:0000256" key="2">
    <source>
        <dbReference type="ARBA" id="ARBA00022723"/>
    </source>
</evidence>
<feature type="short sequence motif" description="'HIGH' region" evidence="7">
    <location>
        <begin position="21"/>
        <end position="31"/>
    </location>
</feature>
<keyword evidence="5 7" id="KW-0067">ATP-binding</keyword>
<dbReference type="EMBL" id="OBEG01000004">
    <property type="protein sequence ID" value="SNY87073.1"/>
    <property type="molecule type" value="Genomic_DNA"/>
</dbReference>
<comment type="cofactor">
    <cofactor evidence="7">
        <name>Zn(2+)</name>
        <dbReference type="ChEBI" id="CHEBI:29105"/>
    </cofactor>
    <text evidence="7">Binds 1 zinc ion per subunit.</text>
</comment>
<name>A0A285LRJ5_9NOCA</name>
<feature type="short sequence motif" description="'KMSKS' region" evidence="7">
    <location>
        <begin position="246"/>
        <end position="250"/>
    </location>
</feature>
<evidence type="ECO:0000313" key="10">
    <source>
        <dbReference type="EMBL" id="SNY87073.1"/>
    </source>
</evidence>
<feature type="binding site" evidence="7">
    <location>
        <position position="249"/>
    </location>
    <ligand>
        <name>ATP</name>
        <dbReference type="ChEBI" id="CHEBI:30616"/>
    </ligand>
</feature>
<dbReference type="InterPro" id="IPR022380">
    <property type="entry name" value="Glu-Q_tRNA(Asp)_Synthase"/>
</dbReference>
<evidence type="ECO:0000256" key="1">
    <source>
        <dbReference type="ARBA" id="ARBA00022598"/>
    </source>
</evidence>
<feature type="domain" description="Glutamyl/glutaminyl-tRNA synthetase class Ib catalytic" evidence="9">
    <location>
        <begin position="18"/>
        <end position="288"/>
    </location>
</feature>
<feature type="binding site" evidence="7">
    <location>
        <position position="133"/>
    </location>
    <ligand>
        <name>Zn(2+)</name>
        <dbReference type="ChEBI" id="CHEBI:29105"/>
    </ligand>
</feature>
<dbReference type="GO" id="GO:0005524">
    <property type="term" value="F:ATP binding"/>
    <property type="evidence" value="ECO:0007669"/>
    <property type="project" value="UniProtKB-KW"/>
</dbReference>
<feature type="binding site" evidence="7">
    <location>
        <position position="54"/>
    </location>
    <ligand>
        <name>L-glutamate</name>
        <dbReference type="ChEBI" id="CHEBI:29985"/>
    </ligand>
</feature>
<feature type="binding site" evidence="7">
    <location>
        <position position="190"/>
    </location>
    <ligand>
        <name>L-glutamate</name>
        <dbReference type="ChEBI" id="CHEBI:29985"/>
    </ligand>
</feature>
<dbReference type="SUPFAM" id="SSF52374">
    <property type="entry name" value="Nucleotidylyl transferase"/>
    <property type="match status" value="1"/>
</dbReference>
<accession>A0A285LRJ5</accession>
<dbReference type="InterPro" id="IPR049940">
    <property type="entry name" value="GluQ/Sye"/>
</dbReference>
<organism evidence="10 11">
    <name type="scientific">Nocardia amikacinitolerans</name>
    <dbReference type="NCBI Taxonomy" id="756689"/>
    <lineage>
        <taxon>Bacteria</taxon>
        <taxon>Bacillati</taxon>
        <taxon>Actinomycetota</taxon>
        <taxon>Actinomycetes</taxon>
        <taxon>Mycobacteriales</taxon>
        <taxon>Nocardiaceae</taxon>
        <taxon>Nocardia</taxon>
    </lineage>
</organism>
<dbReference type="InterPro" id="IPR020058">
    <property type="entry name" value="Glu/Gln-tRNA-synth_Ib_cat-dom"/>
</dbReference>
<dbReference type="AlphaFoldDB" id="A0A285LRJ5"/>
<dbReference type="Gene3D" id="3.40.50.620">
    <property type="entry name" value="HUPs"/>
    <property type="match status" value="1"/>
</dbReference>
<proteinExistence type="inferred from homology"/>
<dbReference type="GO" id="GO:0006400">
    <property type="term" value="P:tRNA modification"/>
    <property type="evidence" value="ECO:0007669"/>
    <property type="project" value="InterPro"/>
</dbReference>
<dbReference type="Proteomes" id="UP000219565">
    <property type="component" value="Unassembled WGS sequence"/>
</dbReference>
<comment type="similarity">
    <text evidence="7">Belongs to the class-I aminoacyl-tRNA synthetase family. GluQ subfamily.</text>
</comment>
<dbReference type="NCBIfam" id="TIGR03838">
    <property type="entry name" value="queuosine_YadB"/>
    <property type="match status" value="1"/>
</dbReference>
<dbReference type="InterPro" id="IPR000924">
    <property type="entry name" value="Glu/Gln-tRNA-synth"/>
</dbReference>
<dbReference type="GO" id="GO:0006424">
    <property type="term" value="P:glutamyl-tRNA aminoacylation"/>
    <property type="evidence" value="ECO:0007669"/>
    <property type="project" value="InterPro"/>
</dbReference>
<evidence type="ECO:0000256" key="6">
    <source>
        <dbReference type="ARBA" id="ARBA00023146"/>
    </source>
</evidence>
<evidence type="ECO:0000256" key="7">
    <source>
        <dbReference type="HAMAP-Rule" id="MF_01428"/>
    </source>
</evidence>
<dbReference type="Pfam" id="PF00749">
    <property type="entry name" value="tRNA-synt_1c"/>
    <property type="match status" value="1"/>
</dbReference>
<keyword evidence="2 7" id="KW-0479">Metal-binding</keyword>
<evidence type="ECO:0000313" key="11">
    <source>
        <dbReference type="Proteomes" id="UP000219565"/>
    </source>
</evidence>
<sequence length="315" mass="34056">MAVVPAAQLDSLAQGAGRYAPSPSGDLHLGNLRTALLAWLFARSSGRRFLMRIDDLDRVRPGAAERQLADLAAIGLDWDGPVVRQSERLPHYDAAIERLTAAGLTYECYCTRREIQQAATAPHGPMGAYPGICRTLGPEARARRRAEGRPAALRLRAAAADFEVVDDLHGRYRGPVDDVVLRRGDGTPAYNLAVVVDDAEQGVDQVVRGDDLLPSTPRQAYLASLLDLPIPRYAHVPLVLNENGQRLAKRDGAVTLADRRALGNTPDQVVSLLAGSLGYTASTPSQLLERFDPARLPREPWILAVDGLLQPSGCP</sequence>
<dbReference type="PROSITE" id="PS00178">
    <property type="entry name" value="AA_TRNA_LIGASE_I"/>
    <property type="match status" value="1"/>
</dbReference>
<dbReference type="GO" id="GO:0008270">
    <property type="term" value="F:zinc ion binding"/>
    <property type="evidence" value="ECO:0007669"/>
    <property type="project" value="UniProtKB-UniRule"/>
</dbReference>
<feature type="binding site" evidence="7">
    <location>
        <position position="129"/>
    </location>
    <ligand>
        <name>Zn(2+)</name>
        <dbReference type="ChEBI" id="CHEBI:29105"/>
    </ligand>
</feature>
<dbReference type="STRING" id="1379680.GCA_001612615_05255"/>
<dbReference type="RefSeq" id="WP_097246187.1">
    <property type="nucleotide sequence ID" value="NZ_OBEG01000004.1"/>
</dbReference>
<dbReference type="HAMAP" id="MF_01428">
    <property type="entry name" value="Glu_Q_tRNA_synth"/>
    <property type="match status" value="1"/>
</dbReference>
<dbReference type="GO" id="GO:0004818">
    <property type="term" value="F:glutamate-tRNA ligase activity"/>
    <property type="evidence" value="ECO:0007669"/>
    <property type="project" value="TreeGrafter"/>
</dbReference>
<dbReference type="PRINTS" id="PR00987">
    <property type="entry name" value="TRNASYNTHGLU"/>
</dbReference>